<feature type="compositionally biased region" description="Pro residues" evidence="3">
    <location>
        <begin position="21"/>
        <end position="32"/>
    </location>
</feature>
<evidence type="ECO:0000313" key="5">
    <source>
        <dbReference type="EMBL" id="KAK4268847.1"/>
    </source>
</evidence>
<comment type="subcellular location">
    <subcellularLocation>
        <location evidence="1">Membrane</location>
    </subcellularLocation>
</comment>
<reference evidence="5" key="1">
    <citation type="submission" date="2023-10" db="EMBL/GenBank/DDBJ databases">
        <title>Chromosome-level genome of the transformable northern wattle, Acacia crassicarpa.</title>
        <authorList>
            <person name="Massaro I."/>
            <person name="Sinha N.R."/>
            <person name="Poethig S."/>
            <person name="Leichty A.R."/>
        </authorList>
    </citation>
    <scope>NUCLEOTIDE SEQUENCE</scope>
    <source>
        <strain evidence="5">Acra3RX</strain>
        <tissue evidence="5">Leaf</tissue>
    </source>
</reference>
<evidence type="ECO:0008006" key="7">
    <source>
        <dbReference type="Google" id="ProtNLM"/>
    </source>
</evidence>
<evidence type="ECO:0000256" key="1">
    <source>
        <dbReference type="ARBA" id="ARBA00004370"/>
    </source>
</evidence>
<evidence type="ECO:0000256" key="4">
    <source>
        <dbReference type="SAM" id="Phobius"/>
    </source>
</evidence>
<gene>
    <name evidence="5" type="ORF">QN277_022079</name>
</gene>
<keyword evidence="4" id="KW-0812">Transmembrane</keyword>
<dbReference type="Proteomes" id="UP001293593">
    <property type="component" value="Unassembled WGS sequence"/>
</dbReference>
<feature type="transmembrane region" description="Helical" evidence="4">
    <location>
        <begin position="56"/>
        <end position="81"/>
    </location>
</feature>
<evidence type="ECO:0000313" key="6">
    <source>
        <dbReference type="Proteomes" id="UP001293593"/>
    </source>
</evidence>
<proteinExistence type="predicted"/>
<organism evidence="5 6">
    <name type="scientific">Acacia crassicarpa</name>
    <name type="common">northern wattle</name>
    <dbReference type="NCBI Taxonomy" id="499986"/>
    <lineage>
        <taxon>Eukaryota</taxon>
        <taxon>Viridiplantae</taxon>
        <taxon>Streptophyta</taxon>
        <taxon>Embryophyta</taxon>
        <taxon>Tracheophyta</taxon>
        <taxon>Spermatophyta</taxon>
        <taxon>Magnoliopsida</taxon>
        <taxon>eudicotyledons</taxon>
        <taxon>Gunneridae</taxon>
        <taxon>Pentapetalae</taxon>
        <taxon>rosids</taxon>
        <taxon>fabids</taxon>
        <taxon>Fabales</taxon>
        <taxon>Fabaceae</taxon>
        <taxon>Caesalpinioideae</taxon>
        <taxon>mimosoid clade</taxon>
        <taxon>Acacieae</taxon>
        <taxon>Acacia</taxon>
    </lineage>
</organism>
<dbReference type="PANTHER" id="PTHR31234:SF35">
    <property type="entry name" value="LATE EMBRYOGENESIS ABUNDANT (LEA) HYDROXYPROLINE-RICH GLYCOPROTEIN FAMILY"/>
    <property type="match status" value="1"/>
</dbReference>
<evidence type="ECO:0000256" key="2">
    <source>
        <dbReference type="ARBA" id="ARBA00023136"/>
    </source>
</evidence>
<dbReference type="GO" id="GO:0005886">
    <property type="term" value="C:plasma membrane"/>
    <property type="evidence" value="ECO:0007669"/>
    <property type="project" value="TreeGrafter"/>
</dbReference>
<evidence type="ECO:0000256" key="3">
    <source>
        <dbReference type="SAM" id="MobiDB-lite"/>
    </source>
</evidence>
<comment type="caution">
    <text evidence="5">The sequence shown here is derived from an EMBL/GenBank/DDBJ whole genome shotgun (WGS) entry which is preliminary data.</text>
</comment>
<dbReference type="GO" id="GO:0098542">
    <property type="term" value="P:defense response to other organism"/>
    <property type="evidence" value="ECO:0007669"/>
    <property type="project" value="InterPro"/>
</dbReference>
<keyword evidence="6" id="KW-1185">Reference proteome</keyword>
<accession>A0AAE1JHN2</accession>
<protein>
    <recommendedName>
        <fullName evidence="7">Late embryogenesis abundant protein LEA-2 subgroup domain-containing protein</fullName>
    </recommendedName>
</protein>
<dbReference type="PANTHER" id="PTHR31234">
    <property type="entry name" value="LATE EMBRYOGENESIS ABUNDANT (LEA) HYDROXYPROLINE-RICH GLYCOPROTEIN FAMILY"/>
    <property type="match status" value="1"/>
</dbReference>
<sequence>MASPPLKPVLQKPPGYKDPNNPHPPKPRPPLARKPVLPLSLRSKHQRRRRCYRKCCCVLCVFILIIIVALIVAASFIYVVYDPQPPVFHLQSFRVPRLNITEKPDGTYLDASTVARVEVKNPNSKIQWYFGETRLAISTDGGNVNLGEKTIPGFSIKAKDVTLLKAETSVKDQILVDNEGKNLKGKFRSREFVPSVEVRTRVGLNVQSLKIGTVGITAVCGEVTLKKLEAGAMPKCTITLLKWINIQ</sequence>
<dbReference type="AlphaFoldDB" id="A0AAE1JHN2"/>
<name>A0AAE1JHN2_9FABA</name>
<dbReference type="EMBL" id="JAWXYG010000006">
    <property type="protein sequence ID" value="KAK4268847.1"/>
    <property type="molecule type" value="Genomic_DNA"/>
</dbReference>
<keyword evidence="4" id="KW-1133">Transmembrane helix</keyword>
<keyword evidence="2 4" id="KW-0472">Membrane</keyword>
<dbReference type="InterPro" id="IPR044839">
    <property type="entry name" value="NDR1-like"/>
</dbReference>
<feature type="region of interest" description="Disordered" evidence="3">
    <location>
        <begin position="1"/>
        <end position="34"/>
    </location>
</feature>